<evidence type="ECO:0000256" key="1">
    <source>
        <dbReference type="ARBA" id="ARBA00023242"/>
    </source>
</evidence>
<name>A0AAJ0CLN4_9HYPO</name>
<dbReference type="PANTHER" id="PTHR47256">
    <property type="entry name" value="ZN(II)2CYS6 TRANSCRIPTION FACTOR (EUROFUNG)-RELATED"/>
    <property type="match status" value="1"/>
</dbReference>
<evidence type="ECO:0000259" key="3">
    <source>
        <dbReference type="Pfam" id="PF04082"/>
    </source>
</evidence>
<feature type="region of interest" description="Disordered" evidence="2">
    <location>
        <begin position="1"/>
        <end position="25"/>
    </location>
</feature>
<dbReference type="GO" id="GO:0006351">
    <property type="term" value="P:DNA-templated transcription"/>
    <property type="evidence" value="ECO:0007669"/>
    <property type="project" value="InterPro"/>
</dbReference>
<proteinExistence type="predicted"/>
<dbReference type="EMBL" id="JASWJB010000191">
    <property type="protein sequence ID" value="KAK2593872.1"/>
    <property type="molecule type" value="Genomic_DNA"/>
</dbReference>
<dbReference type="Proteomes" id="UP001251528">
    <property type="component" value="Unassembled WGS sequence"/>
</dbReference>
<feature type="domain" description="Xylanolytic transcriptional activator regulatory" evidence="3">
    <location>
        <begin position="123"/>
        <end position="300"/>
    </location>
</feature>
<dbReference type="GO" id="GO:0003677">
    <property type="term" value="F:DNA binding"/>
    <property type="evidence" value="ECO:0007669"/>
    <property type="project" value="InterPro"/>
</dbReference>
<keyword evidence="5" id="KW-1185">Reference proteome</keyword>
<dbReference type="PANTHER" id="PTHR47256:SF1">
    <property type="entry name" value="ZN(II)2CYS6 TRANSCRIPTION FACTOR (EUROFUNG)"/>
    <property type="match status" value="1"/>
</dbReference>
<evidence type="ECO:0000313" key="4">
    <source>
        <dbReference type="EMBL" id="KAK2593872.1"/>
    </source>
</evidence>
<reference evidence="4" key="1">
    <citation type="submission" date="2023-06" db="EMBL/GenBank/DDBJ databases">
        <title>Conoideocrella luteorostrata (Hypocreales: Clavicipitaceae), a potential biocontrol fungus for elongate hemlock scale in United States Christmas tree production areas.</title>
        <authorList>
            <person name="Barrett H."/>
            <person name="Lovett B."/>
            <person name="Macias A.M."/>
            <person name="Stajich J.E."/>
            <person name="Kasson M.T."/>
        </authorList>
    </citation>
    <scope>NUCLEOTIDE SEQUENCE</scope>
    <source>
        <strain evidence="4">ARSEF 14590</strain>
    </source>
</reference>
<dbReference type="GO" id="GO:0008270">
    <property type="term" value="F:zinc ion binding"/>
    <property type="evidence" value="ECO:0007669"/>
    <property type="project" value="InterPro"/>
</dbReference>
<comment type="caution">
    <text evidence="4">The sequence shown here is derived from an EMBL/GenBank/DDBJ whole genome shotgun (WGS) entry which is preliminary data.</text>
</comment>
<dbReference type="AlphaFoldDB" id="A0AAJ0CLN4"/>
<dbReference type="InterPro" id="IPR007219">
    <property type="entry name" value="XnlR_reg_dom"/>
</dbReference>
<organism evidence="4 5">
    <name type="scientific">Conoideocrella luteorostrata</name>
    <dbReference type="NCBI Taxonomy" id="1105319"/>
    <lineage>
        <taxon>Eukaryota</taxon>
        <taxon>Fungi</taxon>
        <taxon>Dikarya</taxon>
        <taxon>Ascomycota</taxon>
        <taxon>Pezizomycotina</taxon>
        <taxon>Sordariomycetes</taxon>
        <taxon>Hypocreomycetidae</taxon>
        <taxon>Hypocreales</taxon>
        <taxon>Clavicipitaceae</taxon>
        <taxon>Conoideocrella</taxon>
    </lineage>
</organism>
<accession>A0AAJ0CLN4</accession>
<dbReference type="Pfam" id="PF04082">
    <property type="entry name" value="Fungal_trans"/>
    <property type="match status" value="1"/>
</dbReference>
<evidence type="ECO:0000313" key="5">
    <source>
        <dbReference type="Proteomes" id="UP001251528"/>
    </source>
</evidence>
<dbReference type="CDD" id="cd12148">
    <property type="entry name" value="fungal_TF_MHR"/>
    <property type="match status" value="1"/>
</dbReference>
<keyword evidence="1" id="KW-0539">Nucleus</keyword>
<sequence length="577" mass="65509">MASPYRSILPAHSGGQAAEPTRASSRREIEAQLRDLYIYLQTRSWNEALEILRRIRETPDPLDVVRLVKAGDLLLHKTMPDQRDNATMEPEDPCGLHSSDVQPPLFSPWTTITDFETVQNLISVFFERDQRFLMSFVDKDMFLKVMQAKPRQSQNGWFCSSLLVNAICAITALYYTSAKGVNITSRRNLGEAFFMEAKGLLELEGRKPSLSTAQALLVMYSYSCRMGRDRAGNILRALGYEMMDRMMPKIKRALSNTAHPASSRRAISRAVWGIFCFDSICSSVYLRPSLFPIPDLPLPFGLIQGAELFEDGLEAEELVLEPLDHEHRHMMLRYTYELSEISRKVLNYAGKLDDPDGIRTVSSHLPQLYHELQALRYRLPAEEGYQGEHIHEHYHLWAYYHLVALNIARLLQRSGSQLPPPLDCPTQVCICHCQCIIKHVDRYLTRYPSERQGTLIALYFAYTCAITLVDLLDISPSAVQTFSRACHIFHEATEYPMSNILLEGLVAIANQLRVQLPADTALYFNKPNMVGIDKDSIPLGFVVPIQGRMFKPLNDGAWDLESEEAEGELADVFAQQS</sequence>
<evidence type="ECO:0000256" key="2">
    <source>
        <dbReference type="SAM" id="MobiDB-lite"/>
    </source>
</evidence>
<gene>
    <name evidence="4" type="ORF">QQS21_008422</name>
</gene>
<protein>
    <recommendedName>
        <fullName evidence="3">Xylanolytic transcriptional activator regulatory domain-containing protein</fullName>
    </recommendedName>
</protein>
<dbReference type="InterPro" id="IPR053187">
    <property type="entry name" value="Notoamide_regulator"/>
</dbReference>